<organism evidence="1 2">
    <name type="scientific">Polaribacter ponticola</name>
    <dbReference type="NCBI Taxonomy" id="2978475"/>
    <lineage>
        <taxon>Bacteria</taxon>
        <taxon>Pseudomonadati</taxon>
        <taxon>Bacteroidota</taxon>
        <taxon>Flavobacteriia</taxon>
        <taxon>Flavobacteriales</taxon>
        <taxon>Flavobacteriaceae</taxon>
    </lineage>
</organism>
<evidence type="ECO:0000313" key="1">
    <source>
        <dbReference type="EMBL" id="MDD7913726.1"/>
    </source>
</evidence>
<reference evidence="1" key="1">
    <citation type="submission" date="2023-02" db="EMBL/GenBank/DDBJ databases">
        <title>Polaribacter ponticola sp. nov., isolated from seawater.</title>
        <authorList>
            <person name="Baek J.H."/>
            <person name="Kim J.M."/>
            <person name="Choi D.G."/>
            <person name="Jeon C.O."/>
        </authorList>
    </citation>
    <scope>NUCLEOTIDE SEQUENCE</scope>
    <source>
        <strain evidence="1">MSW5</strain>
    </source>
</reference>
<comment type="caution">
    <text evidence="1">The sequence shown here is derived from an EMBL/GenBank/DDBJ whole genome shotgun (WGS) entry which is preliminary data.</text>
</comment>
<protein>
    <submittedName>
        <fullName evidence="1">DUF4932 domain-containing protein</fullName>
    </submittedName>
</protein>
<dbReference type="RefSeq" id="WP_265726377.1">
    <property type="nucleotide sequence ID" value="NZ_JAOSLC020000002.1"/>
</dbReference>
<accession>A0ABT5S8A5</accession>
<sequence>MEDKERVNKNTAYYKSVLGNFSSYRDHDIVERFNKFINQKHDYFLRTNGITYNLEYNNKITKSNQYNRAVYNDKNPNYLYPYLEGLQDFAVKTNFKKFYNSNKEYYRSVVTEIKSEIDIPNMLIWLQENFPDIKYEYHNIIVSPLTGNTQGIIMYDNNNFKELQIHIGLPHVNNTKVSRQSELIVKGDIIFSELNHGYLNKEADKYLKEINKALNSKRNLLVTNKYGVGYYGRSSELFKEYMNWGLVALRYIDNCPKEDLELLMEKNIAYMKEKRGFKVYDKFQKNLVSLYLKLDKKETVADLYPQIIEWFSKLKSLETSEQYLILEKQNNKK</sequence>
<name>A0ABT5S8A5_9FLAO</name>
<dbReference type="Proteomes" id="UP001151478">
    <property type="component" value="Unassembled WGS sequence"/>
</dbReference>
<gene>
    <name evidence="1" type="ORF">N5A56_004550</name>
</gene>
<evidence type="ECO:0000313" key="2">
    <source>
        <dbReference type="Proteomes" id="UP001151478"/>
    </source>
</evidence>
<dbReference type="EMBL" id="JAOSLC020000002">
    <property type="protein sequence ID" value="MDD7913726.1"/>
    <property type="molecule type" value="Genomic_DNA"/>
</dbReference>
<proteinExistence type="predicted"/>
<keyword evidence="2" id="KW-1185">Reference proteome</keyword>